<evidence type="ECO:0000313" key="2">
    <source>
        <dbReference type="Proteomes" id="UP000234789"/>
    </source>
</evidence>
<accession>A0A2N5N3J4</accession>
<dbReference type="Gene3D" id="3.30.360.40">
    <property type="entry name" value="YwmB-like"/>
    <property type="match status" value="1"/>
</dbReference>
<organism evidence="1 2">
    <name type="scientific">Paenibacillus pasadenensis</name>
    <dbReference type="NCBI Taxonomy" id="217090"/>
    <lineage>
        <taxon>Bacteria</taxon>
        <taxon>Bacillati</taxon>
        <taxon>Bacillota</taxon>
        <taxon>Bacilli</taxon>
        <taxon>Bacillales</taxon>
        <taxon>Paenibacillaceae</taxon>
        <taxon>Paenibacillus</taxon>
    </lineage>
</organism>
<keyword evidence="2" id="KW-1185">Reference proteome</keyword>
<reference evidence="1 2" key="1">
    <citation type="submission" date="2017-05" db="EMBL/GenBank/DDBJ databases">
        <title>Functional genome analysis of Paenibacillus pasadenensis strain R16: insights on endophytic life style and antifungal activity.</title>
        <authorList>
            <person name="Passera A."/>
            <person name="Marcolungo L."/>
            <person name="Casati P."/>
            <person name="Brasca M."/>
            <person name="Quaglino F."/>
            <person name="Delledonne M."/>
        </authorList>
    </citation>
    <scope>NUCLEOTIDE SEQUENCE [LARGE SCALE GENOMIC DNA]</scope>
    <source>
        <strain evidence="1 2">R16</strain>
    </source>
</reference>
<gene>
    <name evidence="1" type="ORF">B8V81_3347</name>
</gene>
<protein>
    <submittedName>
        <fullName evidence="1">Uncharacterized protein</fullName>
    </submittedName>
</protein>
<evidence type="ECO:0000313" key="1">
    <source>
        <dbReference type="EMBL" id="PLT44916.1"/>
    </source>
</evidence>
<comment type="caution">
    <text evidence="1">The sequence shown here is derived from an EMBL/GenBank/DDBJ whole genome shotgun (WGS) entry which is preliminary data.</text>
</comment>
<dbReference type="RefSeq" id="WP_101808768.1">
    <property type="nucleotide sequence ID" value="NZ_NFEZ01000004.1"/>
</dbReference>
<dbReference type="EMBL" id="NFEZ01000004">
    <property type="protein sequence ID" value="PLT44916.1"/>
    <property type="molecule type" value="Genomic_DNA"/>
</dbReference>
<dbReference type="Proteomes" id="UP000234789">
    <property type="component" value="Unassembled WGS sequence"/>
</dbReference>
<dbReference type="AlphaFoldDB" id="A0A2N5N3J4"/>
<proteinExistence type="predicted"/>
<sequence length="280" mass="29027">MQANDLERKRRSRQAFGLGAAALLLAVLALYSSSRGAGTPGWGVPDKPASASQLVSASTGDLGRLWQWADAEFSGGAAGGSWGLRWLVPELTETQAKQLRTQLAGADAASVPSTDERGTESGILWKAERTDETGRWLVSALRSGSGEGAVEAVIRLAAAQPASKPSLERAQARVLGVLRGAGVDDAAALLSIQASGNGLREDSAERILAAAEARRLDKYEDEATIVSTYATNRLEGSVSLEADDGSERANLQLAQSKPGNKPGAALTIGVPLLTGEAGQP</sequence>
<name>A0A2N5N3J4_9BACL</name>